<protein>
    <submittedName>
        <fullName evidence="5">Uncharacterized protein</fullName>
    </submittedName>
</protein>
<dbReference type="GO" id="GO:0005524">
    <property type="term" value="F:ATP binding"/>
    <property type="evidence" value="ECO:0007669"/>
    <property type="project" value="UniProtKB-KW"/>
</dbReference>
<evidence type="ECO:0000313" key="6">
    <source>
        <dbReference type="Proteomes" id="UP000007110"/>
    </source>
</evidence>
<dbReference type="GeneID" id="762918"/>
<keyword evidence="6" id="KW-1185">Reference proteome</keyword>
<reference evidence="5" key="2">
    <citation type="submission" date="2021-01" db="UniProtKB">
        <authorList>
            <consortium name="EnsemblMetazoa"/>
        </authorList>
    </citation>
    <scope>IDENTIFICATION</scope>
</reference>
<feature type="domain" description="NACHT" evidence="4">
    <location>
        <begin position="180"/>
        <end position="299"/>
    </location>
</feature>
<dbReference type="Pfam" id="PF00531">
    <property type="entry name" value="Death"/>
    <property type="match status" value="1"/>
</dbReference>
<dbReference type="Pfam" id="PF05729">
    <property type="entry name" value="NACHT"/>
    <property type="match status" value="1"/>
</dbReference>
<proteinExistence type="predicted"/>
<dbReference type="Proteomes" id="UP000007110">
    <property type="component" value="Unassembled WGS sequence"/>
</dbReference>
<dbReference type="AlphaFoldDB" id="A0A7M7PJQ8"/>
<dbReference type="SUPFAM" id="SSF52047">
    <property type="entry name" value="RNI-like"/>
    <property type="match status" value="1"/>
</dbReference>
<dbReference type="PANTHER" id="PTHR24407">
    <property type="entry name" value="PROTEIN KINASE DOMAIN-CONTAINING PROTEIN"/>
    <property type="match status" value="1"/>
</dbReference>
<dbReference type="Gene3D" id="1.10.533.10">
    <property type="entry name" value="Death Domain, Fas"/>
    <property type="match status" value="1"/>
</dbReference>
<keyword evidence="2" id="KW-0067">ATP-binding</keyword>
<dbReference type="PROSITE" id="PS50017">
    <property type="entry name" value="DEATH_DOMAIN"/>
    <property type="match status" value="1"/>
</dbReference>
<dbReference type="InterPro" id="IPR000488">
    <property type="entry name" value="Death_dom"/>
</dbReference>
<dbReference type="CDD" id="cd01670">
    <property type="entry name" value="Death"/>
    <property type="match status" value="1"/>
</dbReference>
<dbReference type="PANTHER" id="PTHR24407:SF14">
    <property type="entry name" value="SIR2-LIKE DOMAIN-CONTAINING PROTEIN"/>
    <property type="match status" value="1"/>
</dbReference>
<dbReference type="EnsemblMetazoa" id="XM_030995413">
    <property type="protein sequence ID" value="XP_030851273"/>
    <property type="gene ID" value="LOC762918"/>
</dbReference>
<dbReference type="PROSITE" id="PS50837">
    <property type="entry name" value="NACHT"/>
    <property type="match status" value="1"/>
</dbReference>
<dbReference type="InterPro" id="IPR027417">
    <property type="entry name" value="P-loop_NTPase"/>
</dbReference>
<dbReference type="RefSeq" id="XP_030851273.1">
    <property type="nucleotide sequence ID" value="XM_030995413.1"/>
</dbReference>
<reference evidence="6" key="1">
    <citation type="submission" date="2015-02" db="EMBL/GenBank/DDBJ databases">
        <title>Genome sequencing for Strongylocentrotus purpuratus.</title>
        <authorList>
            <person name="Murali S."/>
            <person name="Liu Y."/>
            <person name="Vee V."/>
            <person name="English A."/>
            <person name="Wang M."/>
            <person name="Skinner E."/>
            <person name="Han Y."/>
            <person name="Muzny D.M."/>
            <person name="Worley K.C."/>
            <person name="Gibbs R.A."/>
        </authorList>
    </citation>
    <scope>NUCLEOTIDE SEQUENCE</scope>
</reference>
<sequence>MVIVVQAPISHLELNALAEKVPHGYYMKLGLRLGVDEVKLDNLLRDEQRTEKAMYAVLCCWWNDTKECETRKRLVEALSKCGLKVLADKVEKGILCTDSSSTKQDATEEEIEQCRKDLMEELAIAFCQVQTKPLDPDTLLALKDIYTNLILLSEDPKSKSPQPLKYEDILNNKINDFLLRRVLVQGEAGVGKTTFLSKIIDDWIKGTHFQDFKLVLPVRLREVKDGKTIGEIVKSSYLPDNKVTAVQLNNYIRNNPEKVLILLDGYDELTRDLSTEHSILKILECKEYKKCFVIITSRPWKVKHIRDDTELRKRYAFIEIKGFTVENVKEFVSRFFSNDKEPAESLVKFMEKGSLIAENMSPYPIFCAMLCHLWKEEARRKVVQQLQTFSQLFQEIIGFMEDGYLDKQVKQQSNSRSPFSYEDTKMALEENRLKLAEVAFEGLLQNDLVFPEDRFDKEVLQRGYDVGLISRDKKQPGRSERKKPRTTGKVFFPHKLFQEYLAGLHLAAQAKTNPEDYKMLLSLILSKNRDEMKFLLFFAAAQEKQVALDITSGLVNEQEPSSIRSTTGVEATAHKLIVDVVFESLNEDVAREVERSFCSLSRMRELKVDNQMSAHTVAGYFYTFKSLESVVFLKRSYGHTLSSELADKVCTLPTLQRVELKNASFQEVFYMVFEKEAQKSRVKSFTINGTIIEPSTSSGRLARGLCAMLYLDRLILHNATLAEDFYSVMASYAHSAKIKELRLADLSLENEADISKSIARAVCSMPSLKKLILSDWIGLHDAFYTELAANASSTQIEVIELSDFGLKTEKPSCDLAVCLKAMPCLNSLVVVKETKLHSSFFSKSAALSQENGQDENQSAEGKRCFSLTLDNKTAEAWCEHKLVSIMPDLLTFILRCGRTVDTRTLLKASIPGLRELHIQAALPARDPIISDVDSFSRTVMSSFPGLQRLDLTNIALGNQRSKDIIIKLKEHPSIQNISFIKCHTDHGMDAFCRSISVTMEHGERQKM</sequence>
<accession>A0A7M7PJQ8</accession>
<dbReference type="InterPro" id="IPR011029">
    <property type="entry name" value="DEATH-like_dom_sf"/>
</dbReference>
<evidence type="ECO:0000256" key="1">
    <source>
        <dbReference type="ARBA" id="ARBA00022741"/>
    </source>
</evidence>
<name>A0A7M7PJQ8_STRPU</name>
<evidence type="ECO:0000259" key="3">
    <source>
        <dbReference type="PROSITE" id="PS50017"/>
    </source>
</evidence>
<dbReference type="Gene3D" id="3.80.10.10">
    <property type="entry name" value="Ribonuclease Inhibitor"/>
    <property type="match status" value="1"/>
</dbReference>
<dbReference type="InterPro" id="IPR032675">
    <property type="entry name" value="LRR_dom_sf"/>
</dbReference>
<keyword evidence="1" id="KW-0547">Nucleotide-binding</keyword>
<dbReference type="SUPFAM" id="SSF47986">
    <property type="entry name" value="DEATH domain"/>
    <property type="match status" value="1"/>
</dbReference>
<dbReference type="InterPro" id="IPR007111">
    <property type="entry name" value="NACHT_NTPase"/>
</dbReference>
<evidence type="ECO:0000259" key="4">
    <source>
        <dbReference type="PROSITE" id="PS50837"/>
    </source>
</evidence>
<evidence type="ECO:0000313" key="5">
    <source>
        <dbReference type="EnsemblMetazoa" id="XP_030851273"/>
    </source>
</evidence>
<feature type="domain" description="Death" evidence="3">
    <location>
        <begin position="26"/>
        <end position="94"/>
    </location>
</feature>
<organism evidence="5 6">
    <name type="scientific">Strongylocentrotus purpuratus</name>
    <name type="common">Purple sea urchin</name>
    <dbReference type="NCBI Taxonomy" id="7668"/>
    <lineage>
        <taxon>Eukaryota</taxon>
        <taxon>Metazoa</taxon>
        <taxon>Echinodermata</taxon>
        <taxon>Eleutherozoa</taxon>
        <taxon>Echinozoa</taxon>
        <taxon>Echinoidea</taxon>
        <taxon>Euechinoidea</taxon>
        <taxon>Echinacea</taxon>
        <taxon>Camarodonta</taxon>
        <taxon>Echinidea</taxon>
        <taxon>Strongylocentrotidae</taxon>
        <taxon>Strongylocentrotus</taxon>
    </lineage>
</organism>
<dbReference type="GO" id="GO:0007165">
    <property type="term" value="P:signal transduction"/>
    <property type="evidence" value="ECO:0007669"/>
    <property type="project" value="InterPro"/>
</dbReference>
<dbReference type="Gene3D" id="3.40.50.300">
    <property type="entry name" value="P-loop containing nucleotide triphosphate hydrolases"/>
    <property type="match status" value="1"/>
</dbReference>
<evidence type="ECO:0000256" key="2">
    <source>
        <dbReference type="ARBA" id="ARBA00022840"/>
    </source>
</evidence>
<dbReference type="SUPFAM" id="SSF52540">
    <property type="entry name" value="P-loop containing nucleoside triphosphate hydrolases"/>
    <property type="match status" value="1"/>
</dbReference>